<evidence type="ECO:0000313" key="6">
    <source>
        <dbReference type="Proteomes" id="UP001432180"/>
    </source>
</evidence>
<dbReference type="SUPFAM" id="SSF50494">
    <property type="entry name" value="Trypsin-like serine proteases"/>
    <property type="match status" value="1"/>
</dbReference>
<evidence type="ECO:0000256" key="1">
    <source>
        <dbReference type="ARBA" id="ARBA00010541"/>
    </source>
</evidence>
<keyword evidence="4" id="KW-0732">Signal</keyword>
<evidence type="ECO:0000313" key="5">
    <source>
        <dbReference type="EMBL" id="WPL17734.1"/>
    </source>
</evidence>
<dbReference type="EMBL" id="CP121472">
    <property type="protein sequence ID" value="WPL17734.1"/>
    <property type="molecule type" value="Genomic_DNA"/>
</dbReference>
<dbReference type="PANTHER" id="PTHR43343">
    <property type="entry name" value="PEPTIDASE S12"/>
    <property type="match status" value="1"/>
</dbReference>
<keyword evidence="2" id="KW-0645">Protease</keyword>
<dbReference type="RefSeq" id="WP_328983542.1">
    <property type="nucleotide sequence ID" value="NZ_CP121472.1"/>
</dbReference>
<name>A0ABZ0SB20_9GAMM</name>
<evidence type="ECO:0000256" key="3">
    <source>
        <dbReference type="ARBA" id="ARBA00022801"/>
    </source>
</evidence>
<feature type="signal peptide" evidence="4">
    <location>
        <begin position="1"/>
        <end position="28"/>
    </location>
</feature>
<dbReference type="Proteomes" id="UP001432180">
    <property type="component" value="Chromosome"/>
</dbReference>
<dbReference type="InterPro" id="IPR051201">
    <property type="entry name" value="Chloro_Bact_Ser_Proteases"/>
</dbReference>
<dbReference type="InterPro" id="IPR009003">
    <property type="entry name" value="Peptidase_S1_PA"/>
</dbReference>
<dbReference type="EC" id="3.4.21.107" evidence="5"/>
<feature type="chain" id="PRO_5047431582" evidence="4">
    <location>
        <begin position="29"/>
        <end position="298"/>
    </location>
</feature>
<organism evidence="5 6">
    <name type="scientific">Thiorhodovibrio winogradskyi</name>
    <dbReference type="NCBI Taxonomy" id="77007"/>
    <lineage>
        <taxon>Bacteria</taxon>
        <taxon>Pseudomonadati</taxon>
        <taxon>Pseudomonadota</taxon>
        <taxon>Gammaproteobacteria</taxon>
        <taxon>Chromatiales</taxon>
        <taxon>Chromatiaceae</taxon>
        <taxon>Thiorhodovibrio</taxon>
    </lineage>
</organism>
<reference evidence="5 6" key="1">
    <citation type="journal article" date="2023" name="Microorganisms">
        <title>Thiorhodovibrio frisius and Trv. litoralis spp. nov., Two Novel Members from a Clade of Fastidious Purple Sulfur Bacteria That Exhibit Unique Red-Shifted Light-Harvesting Capabilities.</title>
        <authorList>
            <person name="Methner A."/>
            <person name="Kuzyk S.B."/>
            <person name="Petersen J."/>
            <person name="Bauer S."/>
            <person name="Brinkmann H."/>
            <person name="Sichau K."/>
            <person name="Wanner G."/>
            <person name="Wolf J."/>
            <person name="Neumann-Schaal M."/>
            <person name="Henke P."/>
            <person name="Tank M."/>
            <person name="Sproer C."/>
            <person name="Bunk B."/>
            <person name="Overmann J."/>
        </authorList>
    </citation>
    <scope>NUCLEOTIDE SEQUENCE [LARGE SCALE GENOMIC DNA]</scope>
    <source>
        <strain evidence="5 6">DSM 6702</strain>
    </source>
</reference>
<dbReference type="InterPro" id="IPR001940">
    <property type="entry name" value="Peptidase_S1C"/>
</dbReference>
<dbReference type="GO" id="GO:0016787">
    <property type="term" value="F:hydrolase activity"/>
    <property type="evidence" value="ECO:0007669"/>
    <property type="project" value="UniProtKB-KW"/>
</dbReference>
<dbReference type="Pfam" id="PF13365">
    <property type="entry name" value="Trypsin_2"/>
    <property type="match status" value="1"/>
</dbReference>
<sequence>MRKYPVILVLLCLTMHLVLVFNAGVVQAQSPRGTELVNCLDPQRQIVRRARADQCEGRVVSNAEAARIREQRRAYIAESMEEAKESSVIGKRLAGVGAGFFVDFQGAIITNAHVVKDCSDLAISSPNGTVSRVKLVAAQPNRDLALLKGELQPAAVAEFASNADPAGAGVFIVGYPNQGLPPLIPLLTEGTLRPSANTSGPLPFNAAVRPGNSGGPALNAAGQVVGVVFAAADTSKIYQESGRIVRDQGVAIPNSAVRAFLSAHGVTADFKPASSNRLEPHRLLESAREYVVRVECWN</sequence>
<proteinExistence type="inferred from homology"/>
<dbReference type="PRINTS" id="PR00834">
    <property type="entry name" value="PROTEASES2C"/>
</dbReference>
<dbReference type="Gene3D" id="2.40.10.10">
    <property type="entry name" value="Trypsin-like serine proteases"/>
    <property type="match status" value="2"/>
</dbReference>
<dbReference type="InterPro" id="IPR043504">
    <property type="entry name" value="Peptidase_S1_PA_chymotrypsin"/>
</dbReference>
<evidence type="ECO:0000256" key="4">
    <source>
        <dbReference type="SAM" id="SignalP"/>
    </source>
</evidence>
<accession>A0ABZ0SB20</accession>
<keyword evidence="6" id="KW-1185">Reference proteome</keyword>
<evidence type="ECO:0000256" key="2">
    <source>
        <dbReference type="ARBA" id="ARBA00022670"/>
    </source>
</evidence>
<dbReference type="PANTHER" id="PTHR43343:SF3">
    <property type="entry name" value="PROTEASE DO-LIKE 8, CHLOROPLASTIC"/>
    <property type="match status" value="1"/>
</dbReference>
<keyword evidence="3 5" id="KW-0378">Hydrolase</keyword>
<comment type="similarity">
    <text evidence="1">Belongs to the peptidase S1C family.</text>
</comment>
<protein>
    <submittedName>
        <fullName evidence="5">Periplasmic serine endoprotease DegP-like</fullName>
        <ecNumber evidence="5">3.4.21.107</ecNumber>
    </submittedName>
</protein>
<gene>
    <name evidence="5" type="primary">mucD_2</name>
    <name evidence="5" type="ORF">Thiowin_02773</name>
</gene>